<protein>
    <submittedName>
        <fullName evidence="1">DUF429 domain-containing protein</fullName>
    </submittedName>
</protein>
<gene>
    <name evidence="1" type="ORF">RGF97_22505</name>
</gene>
<keyword evidence="2" id="KW-1185">Reference proteome</keyword>
<organism evidence="1 2">
    <name type="scientific">Streptomyces roseicoloratus</name>
    <dbReference type="NCBI Taxonomy" id="2508722"/>
    <lineage>
        <taxon>Bacteria</taxon>
        <taxon>Bacillati</taxon>
        <taxon>Actinomycetota</taxon>
        <taxon>Actinomycetes</taxon>
        <taxon>Kitasatosporales</taxon>
        <taxon>Streptomycetaceae</taxon>
        <taxon>Streptomyces</taxon>
    </lineage>
</organism>
<sequence>MKVITADKLAEAAATDPPMVTVGVDLAGYSGTTGVCRVTWAEQPVVELLKGNGRDDEDLLAAMRAADKTGLDSPVGWPVTFMSLLTAHQAGTKLPVRSHYASPHPGGRNGLCTFTHRLTDDVAWKLTGAGKQRPLSVAADKLGVVAMRAASLLERLAESGTAIPRDGSGSVVEVYPAFALIQWGLATKNGYKGPKDDAEAARAEIADGLADGLGLDLSDHVRDRCVRSDHDLDALISAVVARAAACGMTHLPTTDEQHALAAVEGWIHLPRRDLPLTAVRDGTAP</sequence>
<dbReference type="Proteomes" id="UP001250858">
    <property type="component" value="Chromosome"/>
</dbReference>
<evidence type="ECO:0000313" key="1">
    <source>
        <dbReference type="EMBL" id="WMX47040.1"/>
    </source>
</evidence>
<proteinExistence type="predicted"/>
<accession>A0ABY9S1U3</accession>
<dbReference type="InterPro" id="IPR007362">
    <property type="entry name" value="DUF429"/>
</dbReference>
<dbReference type="Pfam" id="PF04250">
    <property type="entry name" value="DUF429"/>
    <property type="match status" value="1"/>
</dbReference>
<name>A0ABY9S1U3_9ACTN</name>
<dbReference type="RefSeq" id="WP_309549280.1">
    <property type="nucleotide sequence ID" value="NZ_CP133762.1"/>
</dbReference>
<evidence type="ECO:0000313" key="2">
    <source>
        <dbReference type="Proteomes" id="UP001250858"/>
    </source>
</evidence>
<reference evidence="1 2" key="1">
    <citation type="submission" date="2023-09" db="EMBL/GenBank/DDBJ databases">
        <title>Complete genome of Streptomyces roseicoloratus T14.</title>
        <authorList>
            <person name="Bashizi T."/>
            <person name="Kim M.-J."/>
            <person name="Lee G."/>
            <person name="Tagele S.B."/>
            <person name="Shin J.-H."/>
        </authorList>
    </citation>
    <scope>NUCLEOTIDE SEQUENCE [LARGE SCALE GENOMIC DNA]</scope>
    <source>
        <strain evidence="1 2">T14</strain>
    </source>
</reference>
<dbReference type="EMBL" id="CP133762">
    <property type="protein sequence ID" value="WMX47040.1"/>
    <property type="molecule type" value="Genomic_DNA"/>
</dbReference>